<evidence type="ECO:0000313" key="5">
    <source>
        <dbReference type="Proteomes" id="UP000001409"/>
    </source>
</evidence>
<proteinExistence type="predicted"/>
<protein>
    <recommendedName>
        <fullName evidence="6">DUF3097 domain-containing protein</fullName>
    </recommendedName>
</protein>
<dbReference type="Pfam" id="PF11296">
    <property type="entry name" value="DUF3097_C"/>
    <property type="match status" value="1"/>
</dbReference>
<dbReference type="KEGG" id="cef:CE1656"/>
<feature type="region of interest" description="Disordered" evidence="1">
    <location>
        <begin position="108"/>
        <end position="127"/>
    </location>
</feature>
<evidence type="ECO:0000313" key="4">
    <source>
        <dbReference type="EMBL" id="BAC18466.1"/>
    </source>
</evidence>
<feature type="domain" description="DUF3097" evidence="3">
    <location>
        <begin position="47"/>
        <end position="109"/>
    </location>
</feature>
<keyword evidence="5" id="KW-1185">Reference proteome</keyword>
<reference evidence="4 5" key="1">
    <citation type="journal article" date="2003" name="Genome Res.">
        <title>Comparative complete genome sequence analysis of the amino acid replacements responsible for the thermostability of Corynebacterium efficiens.</title>
        <authorList>
            <person name="Nishio Y."/>
            <person name="Nakamura Y."/>
            <person name="Kawarabayasi Y."/>
            <person name="Usuda Y."/>
            <person name="Kimura E."/>
            <person name="Sugimoto S."/>
            <person name="Matsui K."/>
            <person name="Yamagishi A."/>
            <person name="Kikuchi H."/>
            <person name="Ikeo K."/>
            <person name="Gojobori T."/>
        </authorList>
    </citation>
    <scope>NUCLEOTIDE SEQUENCE [LARGE SCALE GENOMIC DNA]</scope>
    <source>
        <strain evidence="5">DSM 44549 / YS-314 / AJ 12310 / JCM 11189 / NBRC 100395</strain>
    </source>
</reference>
<sequence>MCTNIHIGSKVYPRTSLGCITMSFSDPYAADIFGGHTRNRKPEYPTVPAEPGLVVEVRADGYVGAVTGFERTYDGDFIRLEDRRGREALYKLRTGAFMVDGQIVTLTRHVPTQQPRKSNSGSRRVENVQAKVAAPSRIWVEGIHDAAIVEKVWGHDLRVEGVVVEYLEGLDNLPERLAEFRPGPGRRIGVLADHLVEGSKETRMTRSLGPDVAVTGHPYIDIWAAVKPERLGLRAWPEVPYGEDWKTGICRRVGWSDPKEGWHRVYNAVNSFRDFDHTLIGAVERLVDFVTNHDLSKEDVLA</sequence>
<dbReference type="AlphaFoldDB" id="Q8FTB3"/>
<dbReference type="EMBL" id="BA000035">
    <property type="protein sequence ID" value="BAC18466.1"/>
    <property type="molecule type" value="Genomic_DNA"/>
</dbReference>
<dbReference type="InterPro" id="IPR053883">
    <property type="entry name" value="DUF3097_N"/>
</dbReference>
<dbReference type="eggNOG" id="COG0613">
    <property type="taxonomic scope" value="Bacteria"/>
</dbReference>
<dbReference type="Proteomes" id="UP000001409">
    <property type="component" value="Chromosome"/>
</dbReference>
<evidence type="ECO:0000256" key="1">
    <source>
        <dbReference type="SAM" id="MobiDB-lite"/>
    </source>
</evidence>
<dbReference type="InterPro" id="IPR021447">
    <property type="entry name" value="DUF3097_C"/>
</dbReference>
<organism evidence="4 5">
    <name type="scientific">Corynebacterium efficiens (strain DSM 44549 / YS-314 / AJ 12310 / JCM 11189 / NBRC 100395)</name>
    <dbReference type="NCBI Taxonomy" id="196164"/>
    <lineage>
        <taxon>Bacteria</taxon>
        <taxon>Bacillati</taxon>
        <taxon>Actinomycetota</taxon>
        <taxon>Actinomycetes</taxon>
        <taxon>Mycobacteriales</taxon>
        <taxon>Corynebacteriaceae</taxon>
        <taxon>Corynebacterium</taxon>
    </lineage>
</organism>
<dbReference type="STRING" id="196164.gene:10742077"/>
<evidence type="ECO:0000259" key="3">
    <source>
        <dbReference type="Pfam" id="PF22845"/>
    </source>
</evidence>
<accession>Q8FTB3</accession>
<dbReference type="HOGENOM" id="CLU_066403_0_0_11"/>
<evidence type="ECO:0008006" key="6">
    <source>
        <dbReference type="Google" id="ProtNLM"/>
    </source>
</evidence>
<evidence type="ECO:0000259" key="2">
    <source>
        <dbReference type="Pfam" id="PF11296"/>
    </source>
</evidence>
<feature type="compositionally biased region" description="Polar residues" evidence="1">
    <location>
        <begin position="110"/>
        <end position="122"/>
    </location>
</feature>
<feature type="domain" description="DUF3097" evidence="2">
    <location>
        <begin position="136"/>
        <end position="291"/>
    </location>
</feature>
<name>Q8FTB3_COREF</name>
<dbReference type="Pfam" id="PF22845">
    <property type="entry name" value="DUF3097_N"/>
    <property type="match status" value="1"/>
</dbReference>